<comment type="caution">
    <text evidence="9">The sequence shown here is derived from an EMBL/GenBank/DDBJ whole genome shotgun (WGS) entry which is preliminary data.</text>
</comment>
<dbReference type="RefSeq" id="WP_008862360.1">
    <property type="nucleotide sequence ID" value="NZ_JH815205.1"/>
</dbReference>
<name>K0WVK9_9BACT</name>
<evidence type="ECO:0000256" key="6">
    <source>
        <dbReference type="ARBA" id="ARBA00022842"/>
    </source>
</evidence>
<dbReference type="eggNOG" id="COG0483">
    <property type="taxonomic scope" value="Bacteria"/>
</dbReference>
<keyword evidence="10" id="KW-1185">Reference proteome</keyword>
<organism evidence="9 10">
    <name type="scientific">Barnesiella intestinihominis YIT 11860</name>
    <dbReference type="NCBI Taxonomy" id="742726"/>
    <lineage>
        <taxon>Bacteria</taxon>
        <taxon>Pseudomonadati</taxon>
        <taxon>Bacteroidota</taxon>
        <taxon>Bacteroidia</taxon>
        <taxon>Bacteroidales</taxon>
        <taxon>Barnesiellaceae</taxon>
        <taxon>Barnesiella</taxon>
    </lineage>
</organism>
<dbReference type="InterPro" id="IPR020550">
    <property type="entry name" value="Inositol_monophosphatase_CS"/>
</dbReference>
<dbReference type="InterPro" id="IPR033942">
    <property type="entry name" value="IMPase"/>
</dbReference>
<dbReference type="PATRIC" id="fig|742726.3.peg.2050"/>
<evidence type="ECO:0000256" key="4">
    <source>
        <dbReference type="ARBA" id="ARBA00022723"/>
    </source>
</evidence>
<feature type="binding site" evidence="7">
    <location>
        <position position="89"/>
    </location>
    <ligand>
        <name>Mg(2+)</name>
        <dbReference type="ChEBI" id="CHEBI:18420"/>
        <label>1</label>
        <note>catalytic</note>
    </ligand>
</feature>
<dbReference type="InterPro" id="IPR020583">
    <property type="entry name" value="Inositol_monoP_metal-BS"/>
</dbReference>
<dbReference type="InterPro" id="IPR000760">
    <property type="entry name" value="Inositol_monophosphatase-like"/>
</dbReference>
<dbReference type="CDD" id="cd01639">
    <property type="entry name" value="IMPase"/>
    <property type="match status" value="1"/>
</dbReference>
<evidence type="ECO:0000256" key="3">
    <source>
        <dbReference type="ARBA" id="ARBA00009759"/>
    </source>
</evidence>
<comment type="cofactor">
    <cofactor evidence="2 7 8">
        <name>Mg(2+)</name>
        <dbReference type="ChEBI" id="CHEBI:18420"/>
    </cofactor>
</comment>
<dbReference type="HOGENOM" id="CLU_044118_0_2_10"/>
<protein>
    <recommendedName>
        <fullName evidence="8">Inositol-1-monophosphatase</fullName>
        <ecNumber evidence="8">3.1.3.25</ecNumber>
    </recommendedName>
</protein>
<dbReference type="Gene3D" id="3.30.540.10">
    <property type="entry name" value="Fructose-1,6-Bisphosphatase, subunit A, domain 1"/>
    <property type="match status" value="1"/>
</dbReference>
<dbReference type="EC" id="3.1.3.25" evidence="8"/>
<dbReference type="STRING" id="742726.HMPREF9448_01952"/>
<proteinExistence type="inferred from homology"/>
<accession>K0WVK9</accession>
<evidence type="ECO:0000313" key="10">
    <source>
        <dbReference type="Proteomes" id="UP000006044"/>
    </source>
</evidence>
<dbReference type="GO" id="GO:0008934">
    <property type="term" value="F:inositol monophosphate 1-phosphatase activity"/>
    <property type="evidence" value="ECO:0007669"/>
    <property type="project" value="InterPro"/>
</dbReference>
<sequence>MDRIEQMLAFARNCAKEAGKIQLSYFRGNHLHIETKFNMHDVVTVADKESERYIIGEIKRTYPEHAILGEESGMHAGDSEYCWVIDPLDGTTNYSQGLPIFTVSIGLQCKGETVLGVVYAPYLNELYEACKGKGAMLNGCSIHVSGKNDTQESVVSTGFPIDKDRNPDNNLDNLARILPMVRGVRRQGSAAFDLCCVAAGILDGYWEFNLHLWDVCAGILIVTEAGGTVRSFREDRNVSIVAGTPAIVEKLYPRLSDKPGKICL</sequence>
<dbReference type="AlphaFoldDB" id="K0WVK9"/>
<dbReference type="GO" id="GO:0046872">
    <property type="term" value="F:metal ion binding"/>
    <property type="evidence" value="ECO:0007669"/>
    <property type="project" value="UniProtKB-KW"/>
</dbReference>
<feature type="binding site" evidence="7">
    <location>
        <position position="70"/>
    </location>
    <ligand>
        <name>Mg(2+)</name>
        <dbReference type="ChEBI" id="CHEBI:18420"/>
        <label>1</label>
        <note>catalytic</note>
    </ligand>
</feature>
<dbReference type="PRINTS" id="PR00377">
    <property type="entry name" value="IMPHPHTASES"/>
</dbReference>
<feature type="binding site" evidence="7">
    <location>
        <position position="214"/>
    </location>
    <ligand>
        <name>Mg(2+)</name>
        <dbReference type="ChEBI" id="CHEBI:18420"/>
        <label>1</label>
        <note>catalytic</note>
    </ligand>
</feature>
<dbReference type="InterPro" id="IPR022337">
    <property type="entry name" value="Inositol_monophosphatase_SuhB"/>
</dbReference>
<keyword evidence="6 7" id="KW-0460">Magnesium</keyword>
<dbReference type="Pfam" id="PF00459">
    <property type="entry name" value="Inositol_P"/>
    <property type="match status" value="1"/>
</dbReference>
<evidence type="ECO:0000256" key="2">
    <source>
        <dbReference type="ARBA" id="ARBA00001946"/>
    </source>
</evidence>
<feature type="binding site" evidence="7">
    <location>
        <position position="86"/>
    </location>
    <ligand>
        <name>Mg(2+)</name>
        <dbReference type="ChEBI" id="CHEBI:18420"/>
        <label>1</label>
        <note>catalytic</note>
    </ligand>
</feature>
<dbReference type="PROSITE" id="PS00630">
    <property type="entry name" value="IMP_2"/>
    <property type="match status" value="1"/>
</dbReference>
<dbReference type="EMBL" id="ADLE01000014">
    <property type="protein sequence ID" value="EJZ63302.1"/>
    <property type="molecule type" value="Genomic_DNA"/>
</dbReference>
<feature type="binding site" evidence="7">
    <location>
        <position position="88"/>
    </location>
    <ligand>
        <name>Mg(2+)</name>
        <dbReference type="ChEBI" id="CHEBI:18420"/>
        <label>1</label>
        <note>catalytic</note>
    </ligand>
</feature>
<dbReference type="Proteomes" id="UP000006044">
    <property type="component" value="Unassembled WGS sequence"/>
</dbReference>
<dbReference type="GO" id="GO:0006020">
    <property type="term" value="P:inositol metabolic process"/>
    <property type="evidence" value="ECO:0007669"/>
    <property type="project" value="TreeGrafter"/>
</dbReference>
<dbReference type="PRINTS" id="PR01959">
    <property type="entry name" value="SBIMPHPHTASE"/>
</dbReference>
<dbReference type="SUPFAM" id="SSF56655">
    <property type="entry name" value="Carbohydrate phosphatase"/>
    <property type="match status" value="1"/>
</dbReference>
<reference evidence="9 10" key="1">
    <citation type="submission" date="2012-08" db="EMBL/GenBank/DDBJ databases">
        <title>The Genome Sequence of Barnesiella intestinihominis YIT 11860.</title>
        <authorList>
            <consortium name="The Broad Institute Genome Sequencing Platform"/>
            <person name="Earl A."/>
            <person name="Ward D."/>
            <person name="Feldgarden M."/>
            <person name="Gevers D."/>
            <person name="Morotomi M."/>
            <person name="Walker B."/>
            <person name="Young S.K."/>
            <person name="Zeng Q."/>
            <person name="Gargeya S."/>
            <person name="Fitzgerald M."/>
            <person name="Haas B."/>
            <person name="Abouelleil A."/>
            <person name="Alvarado L."/>
            <person name="Arachchi H.M."/>
            <person name="Berlin A.M."/>
            <person name="Chapman S.B."/>
            <person name="Goldberg J."/>
            <person name="Griggs A."/>
            <person name="Gujja S."/>
            <person name="Hansen M."/>
            <person name="Howarth C."/>
            <person name="Imamovic A."/>
            <person name="Larimer J."/>
            <person name="McCowen C."/>
            <person name="Montmayeur A."/>
            <person name="Murphy C."/>
            <person name="Neiman D."/>
            <person name="Pearson M."/>
            <person name="Priest M."/>
            <person name="Roberts A."/>
            <person name="Saif S."/>
            <person name="Shea T."/>
            <person name="Sisk P."/>
            <person name="Sykes S."/>
            <person name="Wortman J."/>
            <person name="Nusbaum C."/>
            <person name="Birren B."/>
        </authorList>
    </citation>
    <scope>NUCLEOTIDE SEQUENCE [LARGE SCALE GENOMIC DNA]</scope>
    <source>
        <strain evidence="9 10">YIT 11860</strain>
    </source>
</reference>
<evidence type="ECO:0000256" key="8">
    <source>
        <dbReference type="RuleBase" id="RU364068"/>
    </source>
</evidence>
<dbReference type="GeneID" id="77849175"/>
<dbReference type="OrthoDB" id="9772456at2"/>
<evidence type="ECO:0000256" key="1">
    <source>
        <dbReference type="ARBA" id="ARBA00001033"/>
    </source>
</evidence>
<dbReference type="FunFam" id="3.30.540.10:FF:000003">
    <property type="entry name" value="Inositol-1-monophosphatase"/>
    <property type="match status" value="1"/>
</dbReference>
<keyword evidence="4 7" id="KW-0479">Metal-binding</keyword>
<dbReference type="GO" id="GO:0046854">
    <property type="term" value="P:phosphatidylinositol phosphate biosynthetic process"/>
    <property type="evidence" value="ECO:0007669"/>
    <property type="project" value="InterPro"/>
</dbReference>
<keyword evidence="5 8" id="KW-0378">Hydrolase</keyword>
<comment type="catalytic activity">
    <reaction evidence="1 8">
        <text>a myo-inositol phosphate + H2O = myo-inositol + phosphate</text>
        <dbReference type="Rhea" id="RHEA:24056"/>
        <dbReference type="ChEBI" id="CHEBI:15377"/>
        <dbReference type="ChEBI" id="CHEBI:17268"/>
        <dbReference type="ChEBI" id="CHEBI:43474"/>
        <dbReference type="ChEBI" id="CHEBI:84139"/>
        <dbReference type="EC" id="3.1.3.25"/>
    </reaction>
</comment>
<dbReference type="GO" id="GO:0007165">
    <property type="term" value="P:signal transduction"/>
    <property type="evidence" value="ECO:0007669"/>
    <property type="project" value="TreeGrafter"/>
</dbReference>
<evidence type="ECO:0000256" key="7">
    <source>
        <dbReference type="PIRSR" id="PIRSR600760-2"/>
    </source>
</evidence>
<evidence type="ECO:0000313" key="9">
    <source>
        <dbReference type="EMBL" id="EJZ63302.1"/>
    </source>
</evidence>
<dbReference type="PANTHER" id="PTHR20854">
    <property type="entry name" value="INOSITOL MONOPHOSPHATASE"/>
    <property type="match status" value="1"/>
</dbReference>
<gene>
    <name evidence="9" type="ORF">HMPREF9448_01952</name>
</gene>
<comment type="similarity">
    <text evidence="3 8">Belongs to the inositol monophosphatase superfamily.</text>
</comment>
<dbReference type="Gene3D" id="3.40.190.80">
    <property type="match status" value="1"/>
</dbReference>
<dbReference type="PANTHER" id="PTHR20854:SF4">
    <property type="entry name" value="INOSITOL-1-MONOPHOSPHATASE-RELATED"/>
    <property type="match status" value="1"/>
</dbReference>
<evidence type="ECO:0000256" key="5">
    <source>
        <dbReference type="ARBA" id="ARBA00022801"/>
    </source>
</evidence>
<dbReference type="PROSITE" id="PS00629">
    <property type="entry name" value="IMP_1"/>
    <property type="match status" value="1"/>
</dbReference>